<organism evidence="3 4">
    <name type="scientific">Eimeria tenella</name>
    <name type="common">Coccidian parasite</name>
    <dbReference type="NCBI Taxonomy" id="5802"/>
    <lineage>
        <taxon>Eukaryota</taxon>
        <taxon>Sar</taxon>
        <taxon>Alveolata</taxon>
        <taxon>Apicomplexa</taxon>
        <taxon>Conoidasida</taxon>
        <taxon>Coccidia</taxon>
        <taxon>Eucoccidiorida</taxon>
        <taxon>Eimeriorina</taxon>
        <taxon>Eimeriidae</taxon>
        <taxon>Eimeria</taxon>
    </lineage>
</organism>
<feature type="chain" id="PRO_5004671782" evidence="2">
    <location>
        <begin position="25"/>
        <end position="245"/>
    </location>
</feature>
<sequence length="245" mass="25760">MARLCRGLVTLSVALAALLSSSSSSSAFAAAGSVPTTSSSSSSSSSSSTSTTTAAPGLLPPLDLSAAGVEAFLKELLGELGSGSGSGSGSLLPGLEEPLAQLVAVIGELLQAVEGLLLPQQQQQQLQQLTASLRSVVSQQNLISSKLHSLQQIAAEGPLAANELLSLQAIADRLLQQFKNLEAAGLQLLQQLKAFFQNLLPDKQQQQQQQQQDQQQQQQPDKGELELQTEHIMRAARTLFPDIIN</sequence>
<dbReference type="VEuPathDB" id="ToxoDB:ETH2_0505100"/>
<keyword evidence="4" id="KW-1185">Reference proteome</keyword>
<keyword evidence="2" id="KW-0732">Signal</keyword>
<feature type="signal peptide" evidence="2">
    <location>
        <begin position="1"/>
        <end position="24"/>
    </location>
</feature>
<proteinExistence type="predicted"/>
<evidence type="ECO:0000313" key="4">
    <source>
        <dbReference type="Proteomes" id="UP000030747"/>
    </source>
</evidence>
<dbReference type="VEuPathDB" id="ToxoDB:ETH_00016295"/>
<dbReference type="GeneID" id="25252413"/>
<reference evidence="3" key="1">
    <citation type="submission" date="2013-10" db="EMBL/GenBank/DDBJ databases">
        <title>Genomic analysis of the causative agents of coccidiosis in chickens.</title>
        <authorList>
            <person name="Reid A.J."/>
            <person name="Blake D."/>
            <person name="Billington K."/>
            <person name="Browne H."/>
            <person name="Dunn M."/>
            <person name="Hung S."/>
            <person name="Kawahara F."/>
            <person name="Miranda-Saavedra D."/>
            <person name="Mourier T."/>
            <person name="Nagra H."/>
            <person name="Otto T.D."/>
            <person name="Rawlings N."/>
            <person name="Sanchez A."/>
            <person name="Sanders M."/>
            <person name="Subramaniam C."/>
            <person name="Tay Y."/>
            <person name="Dear P."/>
            <person name="Doerig C."/>
            <person name="Gruber A."/>
            <person name="Parkinson J."/>
            <person name="Shirley M."/>
            <person name="Wan K.L."/>
            <person name="Berriman M."/>
            <person name="Tomley F."/>
            <person name="Pain A."/>
        </authorList>
    </citation>
    <scope>NUCLEOTIDE SEQUENCE [LARGE SCALE GENOMIC DNA]</scope>
    <source>
        <strain evidence="3">Houghton</strain>
    </source>
</reference>
<feature type="compositionally biased region" description="Low complexity" evidence="1">
    <location>
        <begin position="34"/>
        <end position="53"/>
    </location>
</feature>
<name>U6KNW2_EIMTE</name>
<feature type="region of interest" description="Disordered" evidence="1">
    <location>
        <begin position="34"/>
        <end position="57"/>
    </location>
</feature>
<accession>U6KNW2</accession>
<dbReference type="EMBL" id="HG673798">
    <property type="protein sequence ID" value="CDJ37952.1"/>
    <property type="molecule type" value="Genomic_DNA"/>
</dbReference>
<gene>
    <name evidence="3" type="ORF">ETH_00016295</name>
</gene>
<dbReference type="AlphaFoldDB" id="U6KNW2"/>
<evidence type="ECO:0000313" key="3">
    <source>
        <dbReference type="EMBL" id="CDJ37952.1"/>
    </source>
</evidence>
<protein>
    <submittedName>
        <fullName evidence="3">Uncharacterized protein</fullName>
    </submittedName>
</protein>
<evidence type="ECO:0000256" key="2">
    <source>
        <dbReference type="SAM" id="SignalP"/>
    </source>
</evidence>
<evidence type="ECO:0000256" key="1">
    <source>
        <dbReference type="SAM" id="MobiDB-lite"/>
    </source>
</evidence>
<reference evidence="3" key="2">
    <citation type="submission" date="2013-10" db="EMBL/GenBank/DDBJ databases">
        <authorList>
            <person name="Aslett M."/>
        </authorList>
    </citation>
    <scope>NUCLEOTIDE SEQUENCE [LARGE SCALE GENOMIC DNA]</scope>
    <source>
        <strain evidence="3">Houghton</strain>
    </source>
</reference>
<dbReference type="OrthoDB" id="10509351at2759"/>
<dbReference type="Proteomes" id="UP000030747">
    <property type="component" value="Unassembled WGS sequence"/>
</dbReference>
<dbReference type="RefSeq" id="XP_013228790.1">
    <property type="nucleotide sequence ID" value="XM_013373336.1"/>
</dbReference>